<evidence type="ECO:0000313" key="6">
    <source>
        <dbReference type="Proteomes" id="UP000199433"/>
    </source>
</evidence>
<protein>
    <submittedName>
        <fullName evidence="5">Site-specific recombinase XerD</fullName>
    </submittedName>
</protein>
<dbReference type="GO" id="GO:0015074">
    <property type="term" value="P:DNA integration"/>
    <property type="evidence" value="ECO:0007669"/>
    <property type="project" value="InterPro"/>
</dbReference>
<dbReference type="PANTHER" id="PTHR30349:SF41">
    <property type="entry name" value="INTEGRASE_RECOMBINASE PROTEIN MJ0367-RELATED"/>
    <property type="match status" value="1"/>
</dbReference>
<dbReference type="PANTHER" id="PTHR30349">
    <property type="entry name" value="PHAGE INTEGRASE-RELATED"/>
    <property type="match status" value="1"/>
</dbReference>
<feature type="domain" description="Tyr recombinase" evidence="4">
    <location>
        <begin position="112"/>
        <end position="311"/>
    </location>
</feature>
<evidence type="ECO:0000313" key="5">
    <source>
        <dbReference type="EMBL" id="SDK97751.1"/>
    </source>
</evidence>
<gene>
    <name evidence="5" type="ORF">SAMN04488098_11042</name>
</gene>
<evidence type="ECO:0000259" key="4">
    <source>
        <dbReference type="PROSITE" id="PS51898"/>
    </source>
</evidence>
<accession>A0A1G9GB18</accession>
<dbReference type="InterPro" id="IPR013762">
    <property type="entry name" value="Integrase-like_cat_sf"/>
</dbReference>
<dbReference type="InterPro" id="IPR011010">
    <property type="entry name" value="DNA_brk_join_enz"/>
</dbReference>
<proteinExistence type="inferred from homology"/>
<dbReference type="InterPro" id="IPR002104">
    <property type="entry name" value="Integrase_catalytic"/>
</dbReference>
<evidence type="ECO:0000256" key="2">
    <source>
        <dbReference type="ARBA" id="ARBA00023125"/>
    </source>
</evidence>
<dbReference type="SUPFAM" id="SSF56349">
    <property type="entry name" value="DNA breaking-rejoining enzymes"/>
    <property type="match status" value="1"/>
</dbReference>
<evidence type="ECO:0000256" key="3">
    <source>
        <dbReference type="ARBA" id="ARBA00023172"/>
    </source>
</evidence>
<dbReference type="GO" id="GO:0006310">
    <property type="term" value="P:DNA recombination"/>
    <property type="evidence" value="ECO:0007669"/>
    <property type="project" value="UniProtKB-KW"/>
</dbReference>
<dbReference type="Gene3D" id="1.10.443.10">
    <property type="entry name" value="Intergrase catalytic core"/>
    <property type="match status" value="1"/>
</dbReference>
<dbReference type="Pfam" id="PF00589">
    <property type="entry name" value="Phage_integrase"/>
    <property type="match status" value="1"/>
</dbReference>
<dbReference type="AlphaFoldDB" id="A0A1G9GB18"/>
<keyword evidence="3" id="KW-0233">DNA recombination</keyword>
<dbReference type="RefSeq" id="WP_091269022.1">
    <property type="nucleotide sequence ID" value="NZ_FNFK01000104.1"/>
</dbReference>
<organism evidence="5 6">
    <name type="scientific">Alkalibacterium thalassium</name>
    <dbReference type="NCBI Taxonomy" id="426701"/>
    <lineage>
        <taxon>Bacteria</taxon>
        <taxon>Bacillati</taxon>
        <taxon>Bacillota</taxon>
        <taxon>Bacilli</taxon>
        <taxon>Lactobacillales</taxon>
        <taxon>Carnobacteriaceae</taxon>
        <taxon>Alkalibacterium</taxon>
    </lineage>
</organism>
<dbReference type="EMBL" id="FNFK01000104">
    <property type="protein sequence ID" value="SDK97751.1"/>
    <property type="molecule type" value="Genomic_DNA"/>
</dbReference>
<dbReference type="PROSITE" id="PS51898">
    <property type="entry name" value="TYR_RECOMBINASE"/>
    <property type="match status" value="1"/>
</dbReference>
<keyword evidence="2" id="KW-0238">DNA-binding</keyword>
<dbReference type="GO" id="GO:0003677">
    <property type="term" value="F:DNA binding"/>
    <property type="evidence" value="ECO:0007669"/>
    <property type="project" value="UniProtKB-KW"/>
</dbReference>
<comment type="similarity">
    <text evidence="1">Belongs to the 'phage' integrase family.</text>
</comment>
<keyword evidence="6" id="KW-1185">Reference proteome</keyword>
<dbReference type="OrthoDB" id="9766545at2"/>
<name>A0A1G9GB18_9LACT</name>
<evidence type="ECO:0000256" key="1">
    <source>
        <dbReference type="ARBA" id="ARBA00008857"/>
    </source>
</evidence>
<sequence>MKDREKNFIFDGPFKEYCPMYVEYKRNLGYKFGESSLYQLRYMDDFFKNYDMALLRLNKDMVEDYVSKRGNESTKTQHMRMSLIRQFSIFMNSLGFNFYVHPKELIPIIKTFTPYIFTHKEIASIIKVLDSLDYTPCSKHYHLIYPMLFRMLYGCGLRINEALSLKKIDVDLVNGILTVKKAKNNTSRLVPMSTSLQNYCRQYASNMGFDMHDNGYFYPSRDNGKYNNTPVYVKFKHFMKKAGIFTDNEIGPRVHDIRHTFAVHALEKMVQDGQDIYCALPILCTYLGHRDIESTEKYLRLTEEAYGQIIDSVTPLYSGVFPEVKINE</sequence>
<reference evidence="6" key="1">
    <citation type="submission" date="2016-10" db="EMBL/GenBank/DDBJ databases">
        <authorList>
            <person name="Varghese N."/>
            <person name="Submissions S."/>
        </authorList>
    </citation>
    <scope>NUCLEOTIDE SEQUENCE [LARGE SCALE GENOMIC DNA]</scope>
    <source>
        <strain evidence="6">DSM 19181</strain>
    </source>
</reference>
<dbReference type="STRING" id="426701.SAMN04488098_11042"/>
<dbReference type="Proteomes" id="UP000199433">
    <property type="component" value="Unassembled WGS sequence"/>
</dbReference>
<dbReference type="InterPro" id="IPR050090">
    <property type="entry name" value="Tyrosine_recombinase_XerCD"/>
</dbReference>